<keyword evidence="2" id="KW-0472">Membrane</keyword>
<proteinExistence type="predicted"/>
<evidence type="ECO:0000256" key="3">
    <source>
        <dbReference type="SAM" id="SignalP"/>
    </source>
</evidence>
<dbReference type="PANTHER" id="PTHR33876:SF4">
    <property type="entry name" value="CHLOROPLAST PROTEIN FOR GROWTH AND FERTILITY 2"/>
    <property type="match status" value="1"/>
</dbReference>
<name>A0A7J6P9R6_PEROL</name>
<feature type="signal peptide" evidence="3">
    <location>
        <begin position="1"/>
        <end position="18"/>
    </location>
</feature>
<sequence>MRPLFAIVALILNNGVDGTVLSGESQDGTKKLNSGKVQAQEGEPNDASPGDTQFHSEGLVPDIYTTRGSVVYGVEDLSNECANCLACWATGAFLFNFGCWYDMGICGTEPGVTTCKCCLPWGGEPCCAASQALADAAASNTGQASLIWLTLTTGVIHGLSGCGHIFGILPALSLHRWQLFCGYIVTFCIGCCIGMCAFCVVISAASKSLVQRFQRPELPSDLAFWCGVLAVIFGIVWVIAVLVWHS</sequence>
<gene>
    <name evidence="4" type="ORF">FOZ63_033454</name>
</gene>
<protein>
    <submittedName>
        <fullName evidence="4">Uncharacterized protein</fullName>
    </submittedName>
</protein>
<dbReference type="InterPro" id="IPR052776">
    <property type="entry name" value="Chloro_ReproSupport/MetalTrans"/>
</dbReference>
<reference evidence="4 5" key="1">
    <citation type="submission" date="2020-04" db="EMBL/GenBank/DDBJ databases">
        <title>Perkinsus olseni comparative genomics.</title>
        <authorList>
            <person name="Bogema D.R."/>
        </authorList>
    </citation>
    <scope>NUCLEOTIDE SEQUENCE [LARGE SCALE GENOMIC DNA]</scope>
    <source>
        <strain evidence="4 5">ATCC PRA-207</strain>
    </source>
</reference>
<accession>A0A7J6P9R6</accession>
<feature type="region of interest" description="Disordered" evidence="1">
    <location>
        <begin position="23"/>
        <end position="52"/>
    </location>
</feature>
<evidence type="ECO:0000313" key="4">
    <source>
        <dbReference type="EMBL" id="KAF4692914.1"/>
    </source>
</evidence>
<evidence type="ECO:0000313" key="5">
    <source>
        <dbReference type="Proteomes" id="UP000553632"/>
    </source>
</evidence>
<dbReference type="AlphaFoldDB" id="A0A7J6P9R6"/>
<feature type="compositionally biased region" description="Polar residues" evidence="1">
    <location>
        <begin position="23"/>
        <end position="37"/>
    </location>
</feature>
<feature type="transmembrane region" description="Helical" evidence="2">
    <location>
        <begin position="222"/>
        <end position="244"/>
    </location>
</feature>
<keyword evidence="3" id="KW-0732">Signal</keyword>
<keyword evidence="2" id="KW-0812">Transmembrane</keyword>
<evidence type="ECO:0000256" key="1">
    <source>
        <dbReference type="SAM" id="MobiDB-lite"/>
    </source>
</evidence>
<dbReference type="EMBL" id="JABANO010039432">
    <property type="protein sequence ID" value="KAF4692914.1"/>
    <property type="molecule type" value="Genomic_DNA"/>
</dbReference>
<evidence type="ECO:0000256" key="2">
    <source>
        <dbReference type="SAM" id="Phobius"/>
    </source>
</evidence>
<feature type="chain" id="PRO_5029729098" evidence="3">
    <location>
        <begin position="19"/>
        <end position="246"/>
    </location>
</feature>
<dbReference type="Proteomes" id="UP000553632">
    <property type="component" value="Unassembled WGS sequence"/>
</dbReference>
<keyword evidence="5" id="KW-1185">Reference proteome</keyword>
<feature type="transmembrane region" description="Helical" evidence="2">
    <location>
        <begin position="146"/>
        <end position="169"/>
    </location>
</feature>
<comment type="caution">
    <text evidence="4">The sequence shown here is derived from an EMBL/GenBank/DDBJ whole genome shotgun (WGS) entry which is preliminary data.</text>
</comment>
<feature type="transmembrane region" description="Helical" evidence="2">
    <location>
        <begin position="181"/>
        <end position="206"/>
    </location>
</feature>
<organism evidence="4 5">
    <name type="scientific">Perkinsus olseni</name>
    <name type="common">Perkinsus atlanticus</name>
    <dbReference type="NCBI Taxonomy" id="32597"/>
    <lineage>
        <taxon>Eukaryota</taxon>
        <taxon>Sar</taxon>
        <taxon>Alveolata</taxon>
        <taxon>Perkinsozoa</taxon>
        <taxon>Perkinsea</taxon>
        <taxon>Perkinsida</taxon>
        <taxon>Perkinsidae</taxon>
        <taxon>Perkinsus</taxon>
    </lineage>
</organism>
<keyword evidence="2" id="KW-1133">Transmembrane helix</keyword>
<dbReference type="PANTHER" id="PTHR33876">
    <property type="entry name" value="UNNAMED PRODUCT"/>
    <property type="match status" value="1"/>
</dbReference>